<dbReference type="STRING" id="1448308.A0A2T2N1R3"/>
<dbReference type="NCBIfam" id="NF041278">
    <property type="entry name" value="CmcJ_NvfI_EfuI"/>
    <property type="match status" value="1"/>
</dbReference>
<dbReference type="PANTHER" id="PTHR34598">
    <property type="entry name" value="BLL6449 PROTEIN"/>
    <property type="match status" value="1"/>
</dbReference>
<keyword evidence="1" id="KW-0560">Oxidoreductase</keyword>
<keyword evidence="4" id="KW-1185">Reference proteome</keyword>
<evidence type="ECO:0008006" key="5">
    <source>
        <dbReference type="Google" id="ProtNLM"/>
    </source>
</evidence>
<dbReference type="AlphaFoldDB" id="A0A2T2N1R3"/>
<comment type="similarity">
    <text evidence="2">Belongs to the asaB hydroxylase/desaturase family.</text>
</comment>
<dbReference type="PANTHER" id="PTHR34598:SF3">
    <property type="entry name" value="OXIDOREDUCTASE AN1597"/>
    <property type="match status" value="1"/>
</dbReference>
<accession>A0A2T2N1R3</accession>
<dbReference type="Proteomes" id="UP000240883">
    <property type="component" value="Unassembled WGS sequence"/>
</dbReference>
<dbReference type="GO" id="GO:0016491">
    <property type="term" value="F:oxidoreductase activity"/>
    <property type="evidence" value="ECO:0007669"/>
    <property type="project" value="UniProtKB-KW"/>
</dbReference>
<dbReference type="EMBL" id="KZ678162">
    <property type="protein sequence ID" value="PSN59186.1"/>
    <property type="molecule type" value="Genomic_DNA"/>
</dbReference>
<gene>
    <name evidence="3" type="ORF">BS50DRAFT_641174</name>
</gene>
<reference evidence="3 4" key="1">
    <citation type="journal article" date="2018" name="Front. Microbiol.">
        <title>Genome-Wide Analysis of Corynespora cassiicola Leaf Fall Disease Putative Effectors.</title>
        <authorList>
            <person name="Lopez D."/>
            <person name="Ribeiro S."/>
            <person name="Label P."/>
            <person name="Fumanal B."/>
            <person name="Venisse J.S."/>
            <person name="Kohler A."/>
            <person name="de Oliveira R.R."/>
            <person name="Labutti K."/>
            <person name="Lipzen A."/>
            <person name="Lail K."/>
            <person name="Bauer D."/>
            <person name="Ohm R.A."/>
            <person name="Barry K.W."/>
            <person name="Spatafora J."/>
            <person name="Grigoriev I.V."/>
            <person name="Martin F.M."/>
            <person name="Pujade-Renaud V."/>
        </authorList>
    </citation>
    <scope>NUCLEOTIDE SEQUENCE [LARGE SCALE GENOMIC DNA]</scope>
    <source>
        <strain evidence="3 4">Philippines</strain>
    </source>
</reference>
<organism evidence="3 4">
    <name type="scientific">Corynespora cassiicola Philippines</name>
    <dbReference type="NCBI Taxonomy" id="1448308"/>
    <lineage>
        <taxon>Eukaryota</taxon>
        <taxon>Fungi</taxon>
        <taxon>Dikarya</taxon>
        <taxon>Ascomycota</taxon>
        <taxon>Pezizomycotina</taxon>
        <taxon>Dothideomycetes</taxon>
        <taxon>Pleosporomycetidae</taxon>
        <taxon>Pleosporales</taxon>
        <taxon>Corynesporascaceae</taxon>
        <taxon>Corynespora</taxon>
    </lineage>
</organism>
<dbReference type="InterPro" id="IPR044053">
    <property type="entry name" value="AsaB-like"/>
</dbReference>
<sequence>MGSTPATIYFGVPDLSCTPERRAILTVPPEEHFPAEVLLHDFSTSSKLIKGVDGLDVQGFTYLKHHSKILELGNSWDDAQLDQYYHELEALMCEWLGARKAFVINTVVRRVSTRSDPRTWVDRDSNVGKDQESRQHDKILVAGSQGKADTGPVGKAHIDLTLQGMRNTVRFARKDIADWAQDILRAEDTGRLAPRYAIYSVWRPLRTVERDPMTVCDYRTVDPDALIPVPIRFPSELIGEFIADSANLRRPANDETNMQKWFWMPNQTPDDLLVIKNADTSSDHVAAWSAHAACVLEEARAPDEPRESVDCRVLVFW</sequence>
<evidence type="ECO:0000256" key="1">
    <source>
        <dbReference type="ARBA" id="ARBA00023002"/>
    </source>
</evidence>
<evidence type="ECO:0000313" key="3">
    <source>
        <dbReference type="EMBL" id="PSN59186.1"/>
    </source>
</evidence>
<protein>
    <recommendedName>
        <fullName evidence="5">GA4 desaturase</fullName>
    </recommendedName>
</protein>
<dbReference type="OrthoDB" id="412788at2759"/>
<name>A0A2T2N1R3_CORCC</name>
<evidence type="ECO:0000256" key="2">
    <source>
        <dbReference type="ARBA" id="ARBA00023604"/>
    </source>
</evidence>
<proteinExistence type="inferred from homology"/>
<evidence type="ECO:0000313" key="4">
    <source>
        <dbReference type="Proteomes" id="UP000240883"/>
    </source>
</evidence>